<dbReference type="AlphaFoldDB" id="A0A368FXU4"/>
<feature type="region of interest" description="Disordered" evidence="1">
    <location>
        <begin position="52"/>
        <end position="80"/>
    </location>
</feature>
<protein>
    <submittedName>
        <fullName evidence="3">Uncharacterized protein</fullName>
    </submittedName>
</protein>
<name>A0A368FXU4_ANCCA</name>
<accession>A0A368FXU4</accession>
<keyword evidence="2" id="KW-1133">Transmembrane helix</keyword>
<evidence type="ECO:0000256" key="2">
    <source>
        <dbReference type="SAM" id="Phobius"/>
    </source>
</evidence>
<proteinExistence type="predicted"/>
<organism evidence="3 4">
    <name type="scientific">Ancylostoma caninum</name>
    <name type="common">Dog hookworm</name>
    <dbReference type="NCBI Taxonomy" id="29170"/>
    <lineage>
        <taxon>Eukaryota</taxon>
        <taxon>Metazoa</taxon>
        <taxon>Ecdysozoa</taxon>
        <taxon>Nematoda</taxon>
        <taxon>Chromadorea</taxon>
        <taxon>Rhabditida</taxon>
        <taxon>Rhabditina</taxon>
        <taxon>Rhabditomorpha</taxon>
        <taxon>Strongyloidea</taxon>
        <taxon>Ancylostomatidae</taxon>
        <taxon>Ancylostomatinae</taxon>
        <taxon>Ancylostoma</taxon>
    </lineage>
</organism>
<dbReference type="STRING" id="29170.A0A368FXU4"/>
<keyword evidence="2" id="KW-0812">Transmembrane</keyword>
<dbReference type="OrthoDB" id="5832686at2759"/>
<evidence type="ECO:0000313" key="3">
    <source>
        <dbReference type="EMBL" id="RCN35585.1"/>
    </source>
</evidence>
<keyword evidence="2" id="KW-0472">Membrane</keyword>
<reference evidence="3 4" key="1">
    <citation type="submission" date="2014-10" db="EMBL/GenBank/DDBJ databases">
        <title>Draft genome of the hookworm Ancylostoma caninum.</title>
        <authorList>
            <person name="Mitreva M."/>
        </authorList>
    </citation>
    <scope>NUCLEOTIDE SEQUENCE [LARGE SCALE GENOMIC DNA]</scope>
    <source>
        <strain evidence="3 4">Baltimore</strain>
    </source>
</reference>
<dbReference type="Proteomes" id="UP000252519">
    <property type="component" value="Unassembled WGS sequence"/>
</dbReference>
<gene>
    <name evidence="3" type="ORF">ANCCAN_18546</name>
</gene>
<evidence type="ECO:0000256" key="1">
    <source>
        <dbReference type="SAM" id="MobiDB-lite"/>
    </source>
</evidence>
<dbReference type="EMBL" id="JOJR01000645">
    <property type="protein sequence ID" value="RCN35585.1"/>
    <property type="molecule type" value="Genomic_DNA"/>
</dbReference>
<keyword evidence="4" id="KW-1185">Reference proteome</keyword>
<sequence length="248" mass="29094">MEKARVEQIQELEKQKRETEEIYRKRLEEAEKKLDDAKESHREQLVRLEVAMREKENAPKKEVEKLQKAKEELESAHSEQMERLNRKIADLEARLTQAAKNNAELVSNMQDMSALLETEAKKREEHRQERKKWMEQLDEKERQLEEARSSSEGEEKFLQISHLAAENVRLASEVLKAHTEAEKTLQAEKDLIAKQYADKLKAFVASTCLSYKYAVPFGHLCRRILRRSPAILYLMGIFDTPVMIIYVI</sequence>
<comment type="caution">
    <text evidence="3">The sequence shown here is derived from an EMBL/GenBank/DDBJ whole genome shotgun (WGS) entry which is preliminary data.</text>
</comment>
<evidence type="ECO:0000313" key="4">
    <source>
        <dbReference type="Proteomes" id="UP000252519"/>
    </source>
</evidence>
<feature type="transmembrane region" description="Helical" evidence="2">
    <location>
        <begin position="230"/>
        <end position="247"/>
    </location>
</feature>